<name>A0A562Q4K2_9BURK</name>
<evidence type="ECO:0000313" key="9">
    <source>
        <dbReference type="Proteomes" id="UP000437862"/>
    </source>
</evidence>
<dbReference type="InterPro" id="IPR000847">
    <property type="entry name" value="LysR_HTH_N"/>
</dbReference>
<dbReference type="Gene3D" id="1.10.10.10">
    <property type="entry name" value="Winged helix-like DNA-binding domain superfamily/Winged helix DNA-binding domain"/>
    <property type="match status" value="1"/>
</dbReference>
<dbReference type="Pfam" id="PF00126">
    <property type="entry name" value="HTH_1"/>
    <property type="match status" value="1"/>
</dbReference>
<reference evidence="7" key="2">
    <citation type="submission" date="2019-07" db="EMBL/GenBank/DDBJ databases">
        <authorList>
            <person name="Whitman W."/>
            <person name="Huntemann M."/>
            <person name="Clum A."/>
            <person name="Pillay M."/>
            <person name="Palaniappan K."/>
            <person name="Varghese N."/>
            <person name="Mikhailova N."/>
            <person name="Stamatis D."/>
            <person name="Reddy T."/>
            <person name="Daum C."/>
            <person name="Shapiro N."/>
            <person name="Ivanova N."/>
            <person name="Kyrpides N."/>
            <person name="Woyke T."/>
        </authorList>
    </citation>
    <scope>NUCLEOTIDE SEQUENCE</scope>
    <source>
        <strain evidence="7">CGMCC 1.10685</strain>
    </source>
</reference>
<dbReference type="InterPro" id="IPR036390">
    <property type="entry name" value="WH_DNA-bd_sf"/>
</dbReference>
<dbReference type="OrthoDB" id="196624at2"/>
<dbReference type="RefSeq" id="WP_145873051.1">
    <property type="nucleotide sequence ID" value="NZ_CP046904.1"/>
</dbReference>
<sequence>MRDPGLPTLDQLRVFAAVIDHGGFAHAARALHRTQSVISYTIANLEEQLNIALLDRSKRKVTLTEAGRALLADARAVAARVDSMRARAKALGAGLEAEVCLVVDIMFPMCRLVALLESFQREHPTVSLRLHTEALGAVAQMVIDGRCQLGISGMPVLLPDSVERQLAGHVMMMPVCAPTHPLAAIDGVVPTAVLREHLQLVVTDRSPLTVGQDFGVLGLRDWRLGDLHSKHALLRGGLGWGSMPEAMIAEDLANGRLVRLRVQDGDALQYPLYTIHRTDDQLGPAGRWLKQQILDLDYSTPHGAY</sequence>
<keyword evidence="2" id="KW-0805">Transcription regulation</keyword>
<dbReference type="Proteomes" id="UP000315112">
    <property type="component" value="Unassembled WGS sequence"/>
</dbReference>
<reference evidence="7 8" key="1">
    <citation type="journal article" date="2015" name="Stand. Genomic Sci.">
        <title>Genomic Encyclopedia of Bacterial and Archaeal Type Strains, Phase III: the genomes of soil and plant-associated and newly described type strains.</title>
        <authorList>
            <person name="Whitman W.B."/>
            <person name="Woyke T."/>
            <person name="Klenk H.P."/>
            <person name="Zhou Y."/>
            <person name="Lilburn T.G."/>
            <person name="Beck B.J."/>
            <person name="De Vos P."/>
            <person name="Vandamme P."/>
            <person name="Eisen J.A."/>
            <person name="Garrity G."/>
            <person name="Hugenholtz P."/>
            <person name="Kyrpides N.C."/>
        </authorList>
    </citation>
    <scope>NUCLEOTIDE SEQUENCE [LARGE SCALE GENOMIC DNA]</scope>
    <source>
        <strain evidence="7 8">CGMCC 1.10685</strain>
    </source>
</reference>
<dbReference type="PROSITE" id="PS50931">
    <property type="entry name" value="HTH_LYSR"/>
    <property type="match status" value="1"/>
</dbReference>
<gene>
    <name evidence="6" type="ORF">GO485_23150</name>
    <name evidence="7" type="ORF">IP92_00645</name>
</gene>
<dbReference type="GO" id="GO:0000976">
    <property type="term" value="F:transcription cis-regulatory region binding"/>
    <property type="evidence" value="ECO:0007669"/>
    <property type="project" value="TreeGrafter"/>
</dbReference>
<evidence type="ECO:0000256" key="3">
    <source>
        <dbReference type="ARBA" id="ARBA00023125"/>
    </source>
</evidence>
<dbReference type="GO" id="GO:0003700">
    <property type="term" value="F:DNA-binding transcription factor activity"/>
    <property type="evidence" value="ECO:0007669"/>
    <property type="project" value="InterPro"/>
</dbReference>
<dbReference type="Pfam" id="PF03466">
    <property type="entry name" value="LysR_substrate"/>
    <property type="match status" value="1"/>
</dbReference>
<evidence type="ECO:0000256" key="4">
    <source>
        <dbReference type="ARBA" id="ARBA00023163"/>
    </source>
</evidence>
<dbReference type="EMBL" id="VLKW01000001">
    <property type="protein sequence ID" value="TWI51658.1"/>
    <property type="molecule type" value="Genomic_DNA"/>
</dbReference>
<dbReference type="SUPFAM" id="SSF53850">
    <property type="entry name" value="Periplasmic binding protein-like II"/>
    <property type="match status" value="1"/>
</dbReference>
<dbReference type="PANTHER" id="PTHR30126">
    <property type="entry name" value="HTH-TYPE TRANSCRIPTIONAL REGULATOR"/>
    <property type="match status" value="1"/>
</dbReference>
<dbReference type="Gene3D" id="3.40.190.290">
    <property type="match status" value="1"/>
</dbReference>
<dbReference type="EMBL" id="CP046904">
    <property type="protein sequence ID" value="QGZ41665.1"/>
    <property type="molecule type" value="Genomic_DNA"/>
</dbReference>
<evidence type="ECO:0000256" key="1">
    <source>
        <dbReference type="ARBA" id="ARBA00009437"/>
    </source>
</evidence>
<evidence type="ECO:0000256" key="2">
    <source>
        <dbReference type="ARBA" id="ARBA00023015"/>
    </source>
</evidence>
<feature type="domain" description="HTH lysR-type" evidence="5">
    <location>
        <begin position="7"/>
        <end position="64"/>
    </location>
</feature>
<evidence type="ECO:0000313" key="7">
    <source>
        <dbReference type="EMBL" id="TWI51658.1"/>
    </source>
</evidence>
<organism evidence="7 8">
    <name type="scientific">Pseudoduganella flava</name>
    <dbReference type="NCBI Taxonomy" id="871742"/>
    <lineage>
        <taxon>Bacteria</taxon>
        <taxon>Pseudomonadati</taxon>
        <taxon>Pseudomonadota</taxon>
        <taxon>Betaproteobacteria</taxon>
        <taxon>Burkholderiales</taxon>
        <taxon>Oxalobacteraceae</taxon>
        <taxon>Telluria group</taxon>
        <taxon>Pseudoduganella</taxon>
    </lineage>
</organism>
<comment type="similarity">
    <text evidence="1">Belongs to the LysR transcriptional regulatory family.</text>
</comment>
<dbReference type="Proteomes" id="UP000437862">
    <property type="component" value="Chromosome"/>
</dbReference>
<dbReference type="PANTHER" id="PTHR30126:SF91">
    <property type="entry name" value="LYSR FAMILY TRANSCRIPTIONAL REGULATOR"/>
    <property type="match status" value="1"/>
</dbReference>
<dbReference type="AlphaFoldDB" id="A0A562Q4K2"/>
<reference evidence="6 9" key="3">
    <citation type="submission" date="2019-12" db="EMBL/GenBank/DDBJ databases">
        <title>Draft Genome Sequences of Six Type Strains of the Genus Massilia.</title>
        <authorList>
            <person name="Miess H."/>
            <person name="Frediansyah A."/>
            <person name="Goeker M."/>
            <person name="Gross H."/>
        </authorList>
    </citation>
    <scope>NUCLEOTIDE SEQUENCE [LARGE SCALE GENOMIC DNA]</scope>
    <source>
        <strain evidence="6 9">DSM 26639</strain>
    </source>
</reference>
<protein>
    <submittedName>
        <fullName evidence="7">DNA-binding transcriptional LysR family regulator</fullName>
    </submittedName>
    <submittedName>
        <fullName evidence="6">LysR family transcriptional regulator</fullName>
    </submittedName>
</protein>
<dbReference type="PRINTS" id="PR00039">
    <property type="entry name" value="HTHLYSR"/>
</dbReference>
<keyword evidence="3 7" id="KW-0238">DNA-binding</keyword>
<dbReference type="InterPro" id="IPR005119">
    <property type="entry name" value="LysR_subst-bd"/>
</dbReference>
<dbReference type="FunFam" id="1.10.10.10:FF:000001">
    <property type="entry name" value="LysR family transcriptional regulator"/>
    <property type="match status" value="1"/>
</dbReference>
<evidence type="ECO:0000313" key="8">
    <source>
        <dbReference type="Proteomes" id="UP000315112"/>
    </source>
</evidence>
<dbReference type="SUPFAM" id="SSF46785">
    <property type="entry name" value="Winged helix' DNA-binding domain"/>
    <property type="match status" value="1"/>
</dbReference>
<accession>A0A562Q4K2</accession>
<keyword evidence="4" id="KW-0804">Transcription</keyword>
<proteinExistence type="inferred from homology"/>
<evidence type="ECO:0000313" key="6">
    <source>
        <dbReference type="EMBL" id="QGZ41665.1"/>
    </source>
</evidence>
<dbReference type="InterPro" id="IPR036388">
    <property type="entry name" value="WH-like_DNA-bd_sf"/>
</dbReference>
<evidence type="ECO:0000259" key="5">
    <source>
        <dbReference type="PROSITE" id="PS50931"/>
    </source>
</evidence>
<keyword evidence="9" id="KW-1185">Reference proteome</keyword>